<dbReference type="Proteomes" id="UP000183639">
    <property type="component" value="Unassembled WGS sequence"/>
</dbReference>
<proteinExistence type="predicted"/>
<protein>
    <submittedName>
        <fullName evidence="2">Uncharacterized protein</fullName>
    </submittedName>
</protein>
<sequence length="220" mass="23584">MLSDKARKLLTAIEKRGGGVIEEYQLRDATGLSHGSIVAARQELVAAGCLQLGKSCRKLIYTLTGQRLPVTQQGDALTGKQATVMEQDGVTGQQADRMAAADALTGQCSDMAGRRDPQASPLTRQAELGESGEGRTEKQPGKAKAANARDGVFFAPAMPHVAGIYYDFDEWTDALMHALGDCLDISESLVEDGAYTVYSHDFACEDTYRTETTSDGFVVV</sequence>
<reference evidence="2 3" key="1">
    <citation type="submission" date="2016-10" db="EMBL/GenBank/DDBJ databases">
        <authorList>
            <person name="de Groot N.N."/>
        </authorList>
    </citation>
    <scope>NUCLEOTIDE SEQUENCE [LARGE SCALE GENOMIC DNA]</scope>
    <source>
        <strain evidence="2 3">Z108</strain>
    </source>
</reference>
<name>A0A1I3F0S3_SELRU</name>
<gene>
    <name evidence="2" type="ORF">SAMN04487861_11275</name>
</gene>
<dbReference type="AlphaFoldDB" id="A0A1I3F0S3"/>
<accession>A0A1I3F0S3</accession>
<dbReference type="EMBL" id="FOQK01000012">
    <property type="protein sequence ID" value="SFI04816.1"/>
    <property type="molecule type" value="Genomic_DNA"/>
</dbReference>
<evidence type="ECO:0000313" key="2">
    <source>
        <dbReference type="EMBL" id="SFI04816.1"/>
    </source>
</evidence>
<dbReference type="RefSeq" id="WP_075443674.1">
    <property type="nucleotide sequence ID" value="NZ_FOQK01000012.1"/>
</dbReference>
<dbReference type="OrthoDB" id="1665366at2"/>
<evidence type="ECO:0000256" key="1">
    <source>
        <dbReference type="SAM" id="MobiDB-lite"/>
    </source>
</evidence>
<feature type="region of interest" description="Disordered" evidence="1">
    <location>
        <begin position="109"/>
        <end position="145"/>
    </location>
</feature>
<organism evidence="2 3">
    <name type="scientific">Selenomonas ruminantium</name>
    <dbReference type="NCBI Taxonomy" id="971"/>
    <lineage>
        <taxon>Bacteria</taxon>
        <taxon>Bacillati</taxon>
        <taxon>Bacillota</taxon>
        <taxon>Negativicutes</taxon>
        <taxon>Selenomonadales</taxon>
        <taxon>Selenomonadaceae</taxon>
        <taxon>Selenomonas</taxon>
    </lineage>
</organism>
<evidence type="ECO:0000313" key="3">
    <source>
        <dbReference type="Proteomes" id="UP000183639"/>
    </source>
</evidence>